<evidence type="ECO:0000313" key="1">
    <source>
        <dbReference type="EMBL" id="BAI63990.1"/>
    </source>
</evidence>
<dbReference type="EMBL" id="AP011540">
    <property type="protein sequence ID" value="BAI63990.1"/>
    <property type="molecule type" value="Genomic_DNA"/>
</dbReference>
<keyword evidence="1" id="KW-0328">Glycosyltransferase</keyword>
<dbReference type="Proteomes" id="UP000001883">
    <property type="component" value="Chromosome"/>
</dbReference>
<keyword evidence="2" id="KW-1185">Reference proteome</keyword>
<accession>D2NQR4</accession>
<proteinExistence type="predicted"/>
<dbReference type="GO" id="GO:0016757">
    <property type="term" value="F:glycosyltransferase activity"/>
    <property type="evidence" value="ECO:0007669"/>
    <property type="project" value="UniProtKB-KW"/>
</dbReference>
<name>D2NQR4_ROTMD</name>
<gene>
    <name evidence="1" type="ordered locus">RMDY18_01580</name>
</gene>
<reference evidence="2" key="1">
    <citation type="submission" date="2009-07" db="EMBL/GenBank/DDBJ databases">
        <title>Complete genome sequence of Rothia mucilaginosa DJ.</title>
        <authorList>
            <person name="Yamane K."/>
            <person name="Nambu T."/>
            <person name="Mashimo C."/>
            <person name="Sugimori C."/>
            <person name="Yamanaka T."/>
            <person name="Leung K."/>
            <person name="Fukushima H."/>
        </authorList>
    </citation>
    <scope>NUCLEOTIDE SEQUENCE [LARGE SCALE GENOMIC DNA]</scope>
    <source>
        <strain evidence="2">DY-18</strain>
    </source>
</reference>
<dbReference type="KEGG" id="rmu:RMDY18_01580"/>
<sequence>MPHLRLIRYLHLTHIANSVFIRTKQRAGQLRNIHDLAAQRLRDLIRPFPRRLRTMRHRQARLRVHLRPRHQHKSTLLRPRMRQSQHRILRDHAVIVNHVNIEGARAPTHQALTVMRRLHRITQPQQLVGAQVSGHLNDRVHEIRLTRRATHRGGTVQPGGAHQLHAARHQVGDGTLQGVFAFAQIRAQRQHRAVFQGVGLLRIGCLGASH</sequence>
<dbReference type="AlphaFoldDB" id="D2NQR4"/>
<reference evidence="1 2" key="2">
    <citation type="journal article" date="2010" name="J Osaka Dent Univ">
        <title>Isolation and identification of Rothia mucilaginosa from persistent apical periodontitis lesions.</title>
        <authorList>
            <person name="Yamane K."/>
            <person name="Yoshida M."/>
            <person name="Fujihira T."/>
            <person name="Baba T."/>
            <person name="Tsuji N."/>
            <person name="Hayashi H."/>
            <person name="Sugimori C."/>
            <person name="Yamanaka T."/>
            <person name="Mashimo C."/>
            <person name="Nambu T."/>
            <person name="Kawai H."/>
            <person name="Fukushima H."/>
        </authorList>
    </citation>
    <scope>NUCLEOTIDE SEQUENCE [LARGE SCALE GENOMIC DNA]</scope>
    <source>
        <strain evidence="1 2">DY-18</strain>
    </source>
</reference>
<evidence type="ECO:0000313" key="2">
    <source>
        <dbReference type="Proteomes" id="UP000001883"/>
    </source>
</evidence>
<dbReference type="HOGENOM" id="CLU_1309354_0_0_11"/>
<protein>
    <submittedName>
        <fullName evidence="1">Adenine/guanine phosphoribosyltransferase</fullName>
    </submittedName>
</protein>
<keyword evidence="1" id="KW-0808">Transferase</keyword>
<organism evidence="1 2">
    <name type="scientific">Rothia mucilaginosa (strain DY-18)</name>
    <name type="common">Stomatococcus mucilaginosus</name>
    <dbReference type="NCBI Taxonomy" id="680646"/>
    <lineage>
        <taxon>Bacteria</taxon>
        <taxon>Bacillati</taxon>
        <taxon>Actinomycetota</taxon>
        <taxon>Actinomycetes</taxon>
        <taxon>Micrococcales</taxon>
        <taxon>Micrococcaceae</taxon>
        <taxon>Rothia</taxon>
    </lineage>
</organism>
<reference evidence="1 2" key="3">
    <citation type="journal article" date="2010" name="Sequencing">
        <title>Complete Genome Sequence of Rothia mucilaginosa DY-18: A Clinical Isolate with Dense Meshwork-Like Structures from a Persistent Apical Periodontitis Lesion.</title>
        <authorList>
            <person name="Yamane K."/>
            <person name="Nambu T."/>
            <person name="Yamanaka T."/>
            <person name="Mashimo C."/>
            <person name="Sugimori C."/>
            <person name="Leung K.-P."/>
            <person name="Fukushima H."/>
        </authorList>
    </citation>
    <scope>NUCLEOTIDE SEQUENCE [LARGE SCALE GENOMIC DNA]</scope>
    <source>
        <strain evidence="1 2">DY-18</strain>
    </source>
</reference>